<dbReference type="EMBL" id="VRYZ01000002">
    <property type="protein sequence ID" value="TXS93543.1"/>
    <property type="molecule type" value="Genomic_DNA"/>
</dbReference>
<protein>
    <submittedName>
        <fullName evidence="1">Uncharacterized protein</fullName>
    </submittedName>
</protein>
<evidence type="ECO:0000313" key="1">
    <source>
        <dbReference type="EMBL" id="TXS93543.1"/>
    </source>
</evidence>
<dbReference type="OrthoDB" id="5733587at2"/>
<organism evidence="1 2">
    <name type="scientific">Parahaliea aestuarii</name>
    <dbReference type="NCBI Taxonomy" id="1852021"/>
    <lineage>
        <taxon>Bacteria</taxon>
        <taxon>Pseudomonadati</taxon>
        <taxon>Pseudomonadota</taxon>
        <taxon>Gammaproteobacteria</taxon>
        <taxon>Cellvibrionales</taxon>
        <taxon>Halieaceae</taxon>
        <taxon>Parahaliea</taxon>
    </lineage>
</organism>
<sequence length="147" mass="16217">MKLSFLCVRHRRWLCNDPAAALYTWLQCYEQGLRLERQGQQGAAIRQAGCAMETAEILLCGRLSPERDDITRFTHSTLLLGRLLQHKGAFTQAADCAHGAIDTLQRCLAAGLHEVGAVEACEQLAPLTSPPPGVIDMQARRAARQLH</sequence>
<name>A0A5C8ZY63_9GAMM</name>
<gene>
    <name evidence="1" type="ORF">FVW59_06890</name>
</gene>
<keyword evidence="2" id="KW-1185">Reference proteome</keyword>
<dbReference type="RefSeq" id="WP_148063478.1">
    <property type="nucleotide sequence ID" value="NZ_VRYZ01000002.1"/>
</dbReference>
<dbReference type="Proteomes" id="UP000321933">
    <property type="component" value="Unassembled WGS sequence"/>
</dbReference>
<evidence type="ECO:0000313" key="2">
    <source>
        <dbReference type="Proteomes" id="UP000321933"/>
    </source>
</evidence>
<proteinExistence type="predicted"/>
<accession>A0A5C8ZY63</accession>
<comment type="caution">
    <text evidence="1">The sequence shown here is derived from an EMBL/GenBank/DDBJ whole genome shotgun (WGS) entry which is preliminary data.</text>
</comment>
<dbReference type="AlphaFoldDB" id="A0A5C8ZY63"/>
<reference evidence="1 2" key="1">
    <citation type="submission" date="2019-08" db="EMBL/GenBank/DDBJ databases">
        <title>Parahaliea maris sp. nov., isolated from the surface seawater.</title>
        <authorList>
            <person name="Liu Y."/>
        </authorList>
    </citation>
    <scope>NUCLEOTIDE SEQUENCE [LARGE SCALE GENOMIC DNA]</scope>
    <source>
        <strain evidence="1 2">S2-26</strain>
    </source>
</reference>